<dbReference type="AlphaFoldDB" id="A0A978V4U0"/>
<comment type="caution">
    <text evidence="2">The sequence shown here is derived from an EMBL/GenBank/DDBJ whole genome shotgun (WGS) entry which is preliminary data.</text>
</comment>
<proteinExistence type="predicted"/>
<dbReference type="EMBL" id="JAEACU010000007">
    <property type="protein sequence ID" value="KAH7522373.1"/>
    <property type="molecule type" value="Genomic_DNA"/>
</dbReference>
<reference evidence="2" key="1">
    <citation type="journal article" date="2021" name="Front. Plant Sci.">
        <title>Chromosome-Scale Genome Assembly for Chinese Sour Jujube and Insights Into Its Genome Evolution and Domestication Signature.</title>
        <authorList>
            <person name="Shen L.-Y."/>
            <person name="Luo H."/>
            <person name="Wang X.-L."/>
            <person name="Wang X.-M."/>
            <person name="Qiu X.-J."/>
            <person name="Liu H."/>
            <person name="Zhou S.-S."/>
            <person name="Jia K.-H."/>
            <person name="Nie S."/>
            <person name="Bao Y.-T."/>
            <person name="Zhang R.-G."/>
            <person name="Yun Q.-Z."/>
            <person name="Chai Y.-H."/>
            <person name="Lu J.-Y."/>
            <person name="Li Y."/>
            <person name="Zhao S.-W."/>
            <person name="Mao J.-F."/>
            <person name="Jia S.-G."/>
            <person name="Mao Y.-M."/>
        </authorList>
    </citation>
    <scope>NUCLEOTIDE SEQUENCE</scope>
    <source>
        <strain evidence="2">AT0</strain>
        <tissue evidence="2">Leaf</tissue>
    </source>
</reference>
<dbReference type="Gene3D" id="2.40.70.10">
    <property type="entry name" value="Acid Proteases"/>
    <property type="match status" value="1"/>
</dbReference>
<gene>
    <name evidence="2" type="ORF">FEM48_Zijuj07G0131500</name>
</gene>
<organism evidence="2 3">
    <name type="scientific">Ziziphus jujuba var. spinosa</name>
    <dbReference type="NCBI Taxonomy" id="714518"/>
    <lineage>
        <taxon>Eukaryota</taxon>
        <taxon>Viridiplantae</taxon>
        <taxon>Streptophyta</taxon>
        <taxon>Embryophyta</taxon>
        <taxon>Tracheophyta</taxon>
        <taxon>Spermatophyta</taxon>
        <taxon>Magnoliopsida</taxon>
        <taxon>eudicotyledons</taxon>
        <taxon>Gunneridae</taxon>
        <taxon>Pentapetalae</taxon>
        <taxon>rosids</taxon>
        <taxon>fabids</taxon>
        <taxon>Rosales</taxon>
        <taxon>Rhamnaceae</taxon>
        <taxon>Paliureae</taxon>
        <taxon>Ziziphus</taxon>
    </lineage>
</organism>
<protein>
    <recommendedName>
        <fullName evidence="1">Xylanase inhibitor C-terminal domain-containing protein</fullName>
    </recommendedName>
</protein>
<dbReference type="InterPro" id="IPR032799">
    <property type="entry name" value="TAXi_C"/>
</dbReference>
<evidence type="ECO:0000313" key="2">
    <source>
        <dbReference type="EMBL" id="KAH7522373.1"/>
    </source>
</evidence>
<name>A0A978V4U0_ZIZJJ</name>
<dbReference type="Proteomes" id="UP000813462">
    <property type="component" value="Unassembled WGS sequence"/>
</dbReference>
<dbReference type="PANTHER" id="PTHR47965:SF103">
    <property type="entry name" value="EUKARYOTIC ASPARTYL PROTEASE FAMILY PROTEIN"/>
    <property type="match status" value="1"/>
</dbReference>
<dbReference type="PANTHER" id="PTHR47965">
    <property type="entry name" value="ASPARTYL PROTEASE-RELATED"/>
    <property type="match status" value="1"/>
</dbReference>
<dbReference type="SUPFAM" id="SSF50630">
    <property type="entry name" value="Acid proteases"/>
    <property type="match status" value="1"/>
</dbReference>
<dbReference type="GO" id="GO:0006508">
    <property type="term" value="P:proteolysis"/>
    <property type="evidence" value="ECO:0007669"/>
    <property type="project" value="InterPro"/>
</dbReference>
<feature type="domain" description="Xylanase inhibitor C-terminal" evidence="1">
    <location>
        <begin position="1"/>
        <end position="119"/>
    </location>
</feature>
<evidence type="ECO:0000259" key="1">
    <source>
        <dbReference type="Pfam" id="PF14541"/>
    </source>
</evidence>
<dbReference type="GO" id="GO:0004190">
    <property type="term" value="F:aspartic-type endopeptidase activity"/>
    <property type="evidence" value="ECO:0007669"/>
    <property type="project" value="InterPro"/>
</dbReference>
<accession>A0A978V4U0</accession>
<dbReference type="InterPro" id="IPR021109">
    <property type="entry name" value="Peptidase_aspartic_dom_sf"/>
</dbReference>
<dbReference type="InterPro" id="IPR001461">
    <property type="entry name" value="Aspartic_peptidase_A1"/>
</dbReference>
<dbReference type="Pfam" id="PF14541">
    <property type="entry name" value="TAXi_C"/>
    <property type="match status" value="1"/>
</dbReference>
<evidence type="ECO:0000313" key="3">
    <source>
        <dbReference type="Proteomes" id="UP000813462"/>
    </source>
</evidence>
<sequence>MHTSIYNSVVDAFVKELGYKVPRVAAVKPFGACFYSAYIGRTRVVPAVPAIDFVLQSDRSVYWNWRMFGANTMVKIGKEVLRLGFVDGGVEQRTSIIIGGHQLKENFLQFDLDNNRLGFCSSLLLRQTTCFNFNFTTY</sequence>